<reference evidence="2 3" key="1">
    <citation type="submission" date="2024-06" db="EMBL/GenBank/DDBJ databases">
        <authorList>
            <person name="Kaempfer P."/>
            <person name="Viver T."/>
        </authorList>
    </citation>
    <scope>NUCLEOTIDE SEQUENCE [LARGE SCALE GENOMIC DNA]</scope>
    <source>
        <strain evidence="2 3">ST-87</strain>
    </source>
</reference>
<gene>
    <name evidence="2" type="ORF">ABS764_02315</name>
</gene>
<feature type="transmembrane region" description="Helical" evidence="1">
    <location>
        <begin position="161"/>
        <end position="184"/>
    </location>
</feature>
<feature type="transmembrane region" description="Helical" evidence="1">
    <location>
        <begin position="137"/>
        <end position="155"/>
    </location>
</feature>
<evidence type="ECO:0000313" key="2">
    <source>
        <dbReference type="EMBL" id="MFL9829674.1"/>
    </source>
</evidence>
<comment type="caution">
    <text evidence="2">The sequence shown here is derived from an EMBL/GenBank/DDBJ whole genome shotgun (WGS) entry which is preliminary data.</text>
</comment>
<dbReference type="Proteomes" id="UP001629260">
    <property type="component" value="Unassembled WGS sequence"/>
</dbReference>
<proteinExistence type="predicted"/>
<accession>A0ABW8XPJ8</accession>
<feature type="transmembrane region" description="Helical" evidence="1">
    <location>
        <begin position="205"/>
        <end position="231"/>
    </location>
</feature>
<feature type="transmembrane region" description="Helical" evidence="1">
    <location>
        <begin position="34"/>
        <end position="59"/>
    </location>
</feature>
<keyword evidence="1" id="KW-1133">Transmembrane helix</keyword>
<feature type="transmembrane region" description="Helical" evidence="1">
    <location>
        <begin position="86"/>
        <end position="108"/>
    </location>
</feature>
<organism evidence="2 3">
    <name type="scientific">Flavobacterium plantiphilum</name>
    <dbReference type="NCBI Taxonomy" id="3163297"/>
    <lineage>
        <taxon>Bacteria</taxon>
        <taxon>Pseudomonadati</taxon>
        <taxon>Bacteroidota</taxon>
        <taxon>Flavobacteriia</taxon>
        <taxon>Flavobacteriales</taxon>
        <taxon>Flavobacteriaceae</taxon>
        <taxon>Flavobacterium</taxon>
    </lineage>
</organism>
<dbReference type="RefSeq" id="WP_408079548.1">
    <property type="nucleotide sequence ID" value="NZ_JBELQA010000001.1"/>
</dbReference>
<keyword evidence="1" id="KW-0472">Membrane</keyword>
<dbReference type="EMBL" id="JBELQA010000001">
    <property type="protein sequence ID" value="MFL9829674.1"/>
    <property type="molecule type" value="Genomic_DNA"/>
</dbReference>
<evidence type="ECO:0008006" key="4">
    <source>
        <dbReference type="Google" id="ProtNLM"/>
    </source>
</evidence>
<keyword evidence="1" id="KW-0812">Transmembrane</keyword>
<name>A0ABW8XPJ8_9FLAO</name>
<keyword evidence="3" id="KW-1185">Reference proteome</keyword>
<evidence type="ECO:0000256" key="1">
    <source>
        <dbReference type="SAM" id="Phobius"/>
    </source>
</evidence>
<sequence length="252" mass="28625">MKSNREYIENLQKNGYPLTFETVFNLAFENYKKIAIYAGSLFLVGTALFIILAIIILHYTYGLANFQELIQKPENLDPKNFSDEFITAYIISMTLLGCMMHPLFAGFIKMAHCAQKDEEFHVSTIFGYYKWTYFKELFLVTLIISISSTGISFIMEAAGIPALGMLASVSISVLTVLTVPLIIFSNYSAMESIRTSINLTLKQPLLLLGLLIMAYLFCITGFFIFFIGLFFTLPFLYSMHYAIYSSIIGFNR</sequence>
<protein>
    <recommendedName>
        <fullName evidence="4">Integral membrane protein</fullName>
    </recommendedName>
</protein>
<evidence type="ECO:0000313" key="3">
    <source>
        <dbReference type="Proteomes" id="UP001629260"/>
    </source>
</evidence>